<accession>A0ACC0TT42</accession>
<keyword evidence="2" id="KW-1185">Reference proteome</keyword>
<proteinExistence type="predicted"/>
<organism evidence="1 2">
    <name type="scientific">Russula earlei</name>
    <dbReference type="NCBI Taxonomy" id="71964"/>
    <lineage>
        <taxon>Eukaryota</taxon>
        <taxon>Fungi</taxon>
        <taxon>Dikarya</taxon>
        <taxon>Basidiomycota</taxon>
        <taxon>Agaricomycotina</taxon>
        <taxon>Agaricomycetes</taxon>
        <taxon>Russulales</taxon>
        <taxon>Russulaceae</taxon>
        <taxon>Russula</taxon>
    </lineage>
</organism>
<comment type="caution">
    <text evidence="1">The sequence shown here is derived from an EMBL/GenBank/DDBJ whole genome shotgun (WGS) entry which is preliminary data.</text>
</comment>
<reference evidence="1" key="1">
    <citation type="submission" date="2021-03" db="EMBL/GenBank/DDBJ databases">
        <title>Evolutionary priming and transition to the ectomycorrhizal habit in an iconic lineage of mushroom-forming fungi: is preadaptation a requirement?</title>
        <authorList>
            <consortium name="DOE Joint Genome Institute"/>
            <person name="Looney B.P."/>
            <person name="Miyauchi S."/>
            <person name="Morin E."/>
            <person name="Drula E."/>
            <person name="Courty P.E."/>
            <person name="Chicoki N."/>
            <person name="Fauchery L."/>
            <person name="Kohler A."/>
            <person name="Kuo A."/>
            <person name="LaButti K."/>
            <person name="Pangilinan J."/>
            <person name="Lipzen A."/>
            <person name="Riley R."/>
            <person name="Andreopoulos W."/>
            <person name="He G."/>
            <person name="Johnson J."/>
            <person name="Barry K.W."/>
            <person name="Grigoriev I.V."/>
            <person name="Nagy L."/>
            <person name="Hibbett D."/>
            <person name="Henrissat B."/>
            <person name="Matheny P.B."/>
            <person name="Labbe J."/>
            <person name="Martin A.F."/>
        </authorList>
    </citation>
    <scope>NUCLEOTIDE SEQUENCE</scope>
    <source>
        <strain evidence="1">BPL698</strain>
    </source>
</reference>
<evidence type="ECO:0000313" key="1">
    <source>
        <dbReference type="EMBL" id="KAI9445840.1"/>
    </source>
</evidence>
<protein>
    <submittedName>
        <fullName evidence="1">Uncharacterized protein</fullName>
    </submittedName>
</protein>
<dbReference type="Proteomes" id="UP001207468">
    <property type="component" value="Unassembled WGS sequence"/>
</dbReference>
<dbReference type="EMBL" id="JAGFNK010000635">
    <property type="protein sequence ID" value="KAI9445840.1"/>
    <property type="molecule type" value="Genomic_DNA"/>
</dbReference>
<name>A0ACC0TT42_9AGAM</name>
<evidence type="ECO:0000313" key="2">
    <source>
        <dbReference type="Proteomes" id="UP001207468"/>
    </source>
</evidence>
<gene>
    <name evidence="1" type="ORF">F5148DRAFT_1153661</name>
</gene>
<sequence>MLMLSCTVAMMTAVQVPLWLLNACNVLDFLMTKHPKVMLALLAVLIVLASGHGNMSGSPLDVLFLYKPLTTLQLPPFSTIIKPPCLALLPPLLNNIRLLHIKLSMPAALWAVLNSVGHLLAPQLPDNLFNFKDKQTPATSLLAPPPIITRSHSAAPGSGSGSTSAAASIHGSHSGSVSTPDLATNPLFPLPHPNRQYQHLPADLAAWLAALSPPPQQRGYFNCPYFF</sequence>